<dbReference type="EMBL" id="SMFU01000014">
    <property type="protein sequence ID" value="TCK02536.1"/>
    <property type="molecule type" value="Genomic_DNA"/>
</dbReference>
<accession>A0A4V2PCT7</accession>
<dbReference type="InterPro" id="IPR036397">
    <property type="entry name" value="RNaseH_sf"/>
</dbReference>
<organism evidence="1 2">
    <name type="scientific">Marinobacterium mangrovicola</name>
    <dbReference type="NCBI Taxonomy" id="1476959"/>
    <lineage>
        <taxon>Bacteria</taxon>
        <taxon>Pseudomonadati</taxon>
        <taxon>Pseudomonadota</taxon>
        <taxon>Gammaproteobacteria</taxon>
        <taxon>Oceanospirillales</taxon>
        <taxon>Oceanospirillaceae</taxon>
        <taxon>Marinobacterium</taxon>
    </lineage>
</organism>
<proteinExistence type="predicted"/>
<dbReference type="Gene3D" id="3.30.420.10">
    <property type="entry name" value="Ribonuclease H-like superfamily/Ribonuclease H"/>
    <property type="match status" value="1"/>
</dbReference>
<dbReference type="Proteomes" id="UP000294546">
    <property type="component" value="Unassembled WGS sequence"/>
</dbReference>
<dbReference type="GO" id="GO:0003676">
    <property type="term" value="F:nucleic acid binding"/>
    <property type="evidence" value="ECO:0007669"/>
    <property type="project" value="InterPro"/>
</dbReference>
<dbReference type="AlphaFoldDB" id="A0A4V2PCT7"/>
<gene>
    <name evidence="1" type="ORF">CLV83_4232</name>
</gene>
<evidence type="ECO:0008006" key="3">
    <source>
        <dbReference type="Google" id="ProtNLM"/>
    </source>
</evidence>
<dbReference type="SUPFAM" id="SSF53098">
    <property type="entry name" value="Ribonuclease H-like"/>
    <property type="match status" value="1"/>
</dbReference>
<sequence>MELICIDIEASGLGPDSYPIEVAWKCDSSGAQDEFLIDPASVEGWDYWDEFAEELHCIEHEQLGRKGITAAQACERLNAALAGKTLTCDAYDFDLFWMRRLFHSQQMPMRFRIQGIERLLTPEQCEVYRKSTRFRRHRALRDVEDQLGAIRQLLEEVA</sequence>
<name>A0A4V2PCT7_9GAMM</name>
<dbReference type="InterPro" id="IPR012337">
    <property type="entry name" value="RNaseH-like_sf"/>
</dbReference>
<evidence type="ECO:0000313" key="1">
    <source>
        <dbReference type="EMBL" id="TCK02536.1"/>
    </source>
</evidence>
<keyword evidence="2" id="KW-1185">Reference proteome</keyword>
<dbReference type="RefSeq" id="WP_132297436.1">
    <property type="nucleotide sequence ID" value="NZ_SMFU01000014.1"/>
</dbReference>
<reference evidence="1 2" key="1">
    <citation type="submission" date="2019-03" db="EMBL/GenBank/DDBJ databases">
        <title>Genomic Encyclopedia of Archaeal and Bacterial Type Strains, Phase II (KMG-II): from individual species to whole genera.</title>
        <authorList>
            <person name="Goeker M."/>
        </authorList>
    </citation>
    <scope>NUCLEOTIDE SEQUENCE [LARGE SCALE GENOMIC DNA]</scope>
    <source>
        <strain evidence="1 2">DSM 27697</strain>
    </source>
</reference>
<dbReference type="OrthoDB" id="5705783at2"/>
<protein>
    <recommendedName>
        <fullName evidence="3">Exonuclease</fullName>
    </recommendedName>
</protein>
<evidence type="ECO:0000313" key="2">
    <source>
        <dbReference type="Proteomes" id="UP000294546"/>
    </source>
</evidence>
<comment type="caution">
    <text evidence="1">The sequence shown here is derived from an EMBL/GenBank/DDBJ whole genome shotgun (WGS) entry which is preliminary data.</text>
</comment>